<proteinExistence type="predicted"/>
<evidence type="ECO:0000313" key="1">
    <source>
        <dbReference type="EMBL" id="CAG8496521.1"/>
    </source>
</evidence>
<accession>A0ACA9KYR1</accession>
<dbReference type="Proteomes" id="UP000789525">
    <property type="component" value="Unassembled WGS sequence"/>
</dbReference>
<sequence>MSSSYNHRPSSFNPYFSNHNNVVSREMAPADMADNDMALWSNAQFTLDSSPGLRLLEDDSLVPPLPSEDCDPASGRKVFQQPLAKPLNVNQMSAASGLTPFLPQATMPNPGVTMSPSPSNPLQASDVNNFPAIYPSPASSQRTLHSNRMSEELLQGQLSNPQPIIINSTTQQTSPILQNPSTLDITPLQSGLLTPPMTMIGHNYYDYSHMMDPNYVCQLLAEEDKRRRNTAASARFRVKKKLREQALERASRDMTTKAELLENKVRELEKEIQWLRSLLTEKDPRLLEIARPDKQQDDDQD</sequence>
<dbReference type="EMBL" id="CAJVPT010003499">
    <property type="protein sequence ID" value="CAG8496521.1"/>
    <property type="molecule type" value="Genomic_DNA"/>
</dbReference>
<name>A0ACA9KYR1_9GLOM</name>
<protein>
    <submittedName>
        <fullName evidence="1">15088_t:CDS:1</fullName>
    </submittedName>
</protein>
<gene>
    <name evidence="1" type="ORF">ACOLOM_LOCUS2606</name>
</gene>
<evidence type="ECO:0000313" key="2">
    <source>
        <dbReference type="Proteomes" id="UP000789525"/>
    </source>
</evidence>
<organism evidence="1 2">
    <name type="scientific">Acaulospora colombiana</name>
    <dbReference type="NCBI Taxonomy" id="27376"/>
    <lineage>
        <taxon>Eukaryota</taxon>
        <taxon>Fungi</taxon>
        <taxon>Fungi incertae sedis</taxon>
        <taxon>Mucoromycota</taxon>
        <taxon>Glomeromycotina</taxon>
        <taxon>Glomeromycetes</taxon>
        <taxon>Diversisporales</taxon>
        <taxon>Acaulosporaceae</taxon>
        <taxon>Acaulospora</taxon>
    </lineage>
</organism>
<comment type="caution">
    <text evidence="1">The sequence shown here is derived from an EMBL/GenBank/DDBJ whole genome shotgun (WGS) entry which is preliminary data.</text>
</comment>
<reference evidence="1" key="1">
    <citation type="submission" date="2021-06" db="EMBL/GenBank/DDBJ databases">
        <authorList>
            <person name="Kallberg Y."/>
            <person name="Tangrot J."/>
            <person name="Rosling A."/>
        </authorList>
    </citation>
    <scope>NUCLEOTIDE SEQUENCE</scope>
    <source>
        <strain evidence="1">CL356</strain>
    </source>
</reference>
<keyword evidence="2" id="KW-1185">Reference proteome</keyword>